<organism evidence="1">
    <name type="scientific">hydrothermal vent metagenome</name>
    <dbReference type="NCBI Taxonomy" id="652676"/>
    <lineage>
        <taxon>unclassified sequences</taxon>
        <taxon>metagenomes</taxon>
        <taxon>ecological metagenomes</taxon>
    </lineage>
</organism>
<proteinExistence type="predicted"/>
<evidence type="ECO:0000313" key="1">
    <source>
        <dbReference type="EMBL" id="CUV08410.1"/>
    </source>
</evidence>
<sequence>MEYVPASRDQGLPLDTAGTRVLYYTDWNDYKRELTNPITEWEAGRIPHYKATFGRSGRLTYVDRYTGLSEKLYTYKIRWNREGTRSAYKVTFHVKMPITKLDSILFAPPASEMRPDWVADFKSIEDGRPKSVRVYDAIGYEYYNYKFYYEDLQDTVNQTERITARYFQADTTYLGSHDIYLAKSLYLTQLDYFSPNGTLISRDVFWLDTILEDVLVTTANEEGEIIGRHIVPKANTLWRQYRLGGVIGEEDKETTVKERKVGRDRIAEEEEEKDMVMMNVDLYGSLPMLNGLGGNMDIVLWAPGYLIGAKLPWALKFRQSQINLLFEYMYAALPAGFYKLELNGFNALASYPVIMDFAQGLNIIGGLGMFLSSHGQINNANALALIGGAEFRLVSTAFSNSRIKTVFGVRGMHLTADPRDEEVTMNFLMFHIGFIYAL</sequence>
<gene>
    <name evidence="1" type="ORF">MGWOODY_Mmi552</name>
</gene>
<reference evidence="1" key="1">
    <citation type="submission" date="2015-10" db="EMBL/GenBank/DDBJ databases">
        <authorList>
            <person name="Gilbert D.G."/>
        </authorList>
    </citation>
    <scope>NUCLEOTIDE SEQUENCE</scope>
</reference>
<dbReference type="AlphaFoldDB" id="A0A160VD79"/>
<accession>A0A160VD79</accession>
<protein>
    <submittedName>
        <fullName evidence="1">Uncharacterized protein</fullName>
    </submittedName>
</protein>
<dbReference type="EMBL" id="FAXC01000062">
    <property type="protein sequence ID" value="CUV08410.1"/>
    <property type="molecule type" value="Genomic_DNA"/>
</dbReference>
<name>A0A160VD79_9ZZZZ</name>